<comment type="caution">
    <text evidence="1">The sequence shown here is derived from an EMBL/GenBank/DDBJ whole genome shotgun (WGS) entry which is preliminary data.</text>
</comment>
<dbReference type="AlphaFoldDB" id="A0AA40VMX9"/>
<evidence type="ECO:0000313" key="1">
    <source>
        <dbReference type="EMBL" id="MBB4140894.1"/>
    </source>
</evidence>
<protein>
    <submittedName>
        <fullName evidence="1">Uncharacterized protein</fullName>
    </submittedName>
</protein>
<proteinExistence type="predicted"/>
<organism evidence="1 2">
    <name type="scientific">Microbacterium invictum</name>
    <dbReference type="NCBI Taxonomy" id="515415"/>
    <lineage>
        <taxon>Bacteria</taxon>
        <taxon>Bacillati</taxon>
        <taxon>Actinomycetota</taxon>
        <taxon>Actinomycetes</taxon>
        <taxon>Micrococcales</taxon>
        <taxon>Microbacteriaceae</taxon>
        <taxon>Microbacterium</taxon>
    </lineage>
</organism>
<dbReference type="RefSeq" id="WP_183500430.1">
    <property type="nucleotide sequence ID" value="NZ_BAABCO010000004.1"/>
</dbReference>
<evidence type="ECO:0000313" key="2">
    <source>
        <dbReference type="Proteomes" id="UP000549113"/>
    </source>
</evidence>
<reference evidence="1 2" key="1">
    <citation type="submission" date="2020-08" db="EMBL/GenBank/DDBJ databases">
        <title>Sequencing the genomes of 1000 actinobacteria strains.</title>
        <authorList>
            <person name="Klenk H.-P."/>
        </authorList>
    </citation>
    <scope>NUCLEOTIDE SEQUENCE [LARGE SCALE GENOMIC DNA]</scope>
    <source>
        <strain evidence="1 2">DSM 19600</strain>
    </source>
</reference>
<gene>
    <name evidence="1" type="ORF">BKA10_002688</name>
</gene>
<keyword evidence="2" id="KW-1185">Reference proteome</keyword>
<name>A0AA40VMX9_9MICO</name>
<accession>A0AA40VMX9</accession>
<sequence>MSQTTTTIRITRATRDILNDLAARRGESLTDTVARGARLLEQEAIGRDLSAPLRDDELAWLDADAG</sequence>
<dbReference type="EMBL" id="JACIFH010000001">
    <property type="protein sequence ID" value="MBB4140894.1"/>
    <property type="molecule type" value="Genomic_DNA"/>
</dbReference>
<dbReference type="Proteomes" id="UP000549113">
    <property type="component" value="Unassembled WGS sequence"/>
</dbReference>